<proteinExistence type="predicted"/>
<name>A0A813ICH6_POLGL</name>
<dbReference type="PROSITE" id="PS50011">
    <property type="entry name" value="PROTEIN_KINASE_DOM"/>
    <property type="match status" value="1"/>
</dbReference>
<comment type="caution">
    <text evidence="6">The sequence shown here is derived from an EMBL/GenBank/DDBJ whole genome shotgun (WGS) entry which is preliminary data.</text>
</comment>
<evidence type="ECO:0000256" key="1">
    <source>
        <dbReference type="ARBA" id="ARBA00011245"/>
    </source>
</evidence>
<dbReference type="EMBL" id="CAJNNW010006507">
    <property type="protein sequence ID" value="CAE8648357.1"/>
    <property type="molecule type" value="Genomic_DNA"/>
</dbReference>
<dbReference type="PROSITE" id="PS00107">
    <property type="entry name" value="PROTEIN_KINASE_ATP"/>
    <property type="match status" value="1"/>
</dbReference>
<dbReference type="Proteomes" id="UP000626109">
    <property type="component" value="Unassembled WGS sequence"/>
</dbReference>
<evidence type="ECO:0000256" key="2">
    <source>
        <dbReference type="ARBA" id="ARBA00022741"/>
    </source>
</evidence>
<dbReference type="SMART" id="SM00220">
    <property type="entry name" value="S_TKc"/>
    <property type="match status" value="1"/>
</dbReference>
<keyword evidence="3 4" id="KW-0067">ATP-binding</keyword>
<dbReference type="CDD" id="cd05117">
    <property type="entry name" value="STKc_CAMK"/>
    <property type="match status" value="1"/>
</dbReference>
<dbReference type="InterPro" id="IPR017441">
    <property type="entry name" value="Protein_kinase_ATP_BS"/>
</dbReference>
<organism evidence="6 7">
    <name type="scientific">Polarella glacialis</name>
    <name type="common">Dinoflagellate</name>
    <dbReference type="NCBI Taxonomy" id="89957"/>
    <lineage>
        <taxon>Eukaryota</taxon>
        <taxon>Sar</taxon>
        <taxon>Alveolata</taxon>
        <taxon>Dinophyceae</taxon>
        <taxon>Suessiales</taxon>
        <taxon>Suessiaceae</taxon>
        <taxon>Polarella</taxon>
    </lineage>
</organism>
<dbReference type="InterPro" id="IPR008271">
    <property type="entry name" value="Ser/Thr_kinase_AS"/>
</dbReference>
<evidence type="ECO:0000313" key="6">
    <source>
        <dbReference type="EMBL" id="CAE8648357.1"/>
    </source>
</evidence>
<feature type="binding site" evidence="4">
    <location>
        <position position="308"/>
    </location>
    <ligand>
        <name>ATP</name>
        <dbReference type="ChEBI" id="CHEBI:30616"/>
    </ligand>
</feature>
<dbReference type="GO" id="GO:0004672">
    <property type="term" value="F:protein kinase activity"/>
    <property type="evidence" value="ECO:0007669"/>
    <property type="project" value="InterPro"/>
</dbReference>
<accession>A0A813ICH6</accession>
<reference evidence="6" key="1">
    <citation type="submission" date="2021-02" db="EMBL/GenBank/DDBJ databases">
        <authorList>
            <person name="Dougan E. K."/>
            <person name="Rhodes N."/>
            <person name="Thang M."/>
            <person name="Chan C."/>
        </authorList>
    </citation>
    <scope>NUCLEOTIDE SEQUENCE</scope>
</reference>
<dbReference type="GO" id="GO:0005524">
    <property type="term" value="F:ATP binding"/>
    <property type="evidence" value="ECO:0007669"/>
    <property type="project" value="UniProtKB-UniRule"/>
</dbReference>
<dbReference type="SUPFAM" id="SSF56112">
    <property type="entry name" value="Protein kinase-like (PK-like)"/>
    <property type="match status" value="1"/>
</dbReference>
<keyword evidence="2 4" id="KW-0547">Nucleotide-binding</keyword>
<feature type="domain" description="Protein kinase" evidence="5">
    <location>
        <begin position="278"/>
        <end position="531"/>
    </location>
</feature>
<dbReference type="PROSITE" id="PS00108">
    <property type="entry name" value="PROTEIN_KINASE_ST"/>
    <property type="match status" value="1"/>
</dbReference>
<comment type="subunit">
    <text evidence="1">Monomer.</text>
</comment>
<dbReference type="InterPro" id="IPR011009">
    <property type="entry name" value="Kinase-like_dom_sf"/>
</dbReference>
<evidence type="ECO:0000256" key="4">
    <source>
        <dbReference type="PROSITE-ProRule" id="PRU10141"/>
    </source>
</evidence>
<evidence type="ECO:0000256" key="3">
    <source>
        <dbReference type="ARBA" id="ARBA00022840"/>
    </source>
</evidence>
<protein>
    <recommendedName>
        <fullName evidence="5">Protein kinase domain-containing protein</fullName>
    </recommendedName>
</protein>
<dbReference type="Pfam" id="PF00069">
    <property type="entry name" value="Pkinase"/>
    <property type="match status" value="1"/>
</dbReference>
<gene>
    <name evidence="6" type="ORF">PGLA2088_LOCUS6501</name>
</gene>
<dbReference type="Gene3D" id="1.10.510.10">
    <property type="entry name" value="Transferase(Phosphotransferase) domain 1"/>
    <property type="match status" value="1"/>
</dbReference>
<evidence type="ECO:0000313" key="7">
    <source>
        <dbReference type="Proteomes" id="UP000626109"/>
    </source>
</evidence>
<sequence>MANFRTRSDSTEMEQKQLLARLHGLEGSFARCVGRVTQAVAAGVIHVSWDEMQAVPRFAVLRPCSGGSAVPEVFEEPGSSWELATVELLPTGDSSQRPAIVADEALLSLLLSGVVSGNAGAAHGALPKLRCADKDDFAKWAGALKLLWLLPEAARTEAGTAKTRISKSDAEVHGFSLINCALLKGLMTLYELLASVVVLAAVVTCRKWALGPKKEDLSLARSRSPRVTDRAEGRMGRLSVEGRYHRFPMRLEDSSFASCYFRHLGAGVRGLKLLDDYTVEKKVLGSGYNGAVRLAVRNDSGARHAAFKLHGVTKEKKAELASEAEIFLGMDHPHVARLHDVYESGDQLTMVMECMEGGELFDRVAERKVFSEKDAVHTSWQMLLAVNYLHSCGIVHRDLKLENFLYERKDSDFLKLIDFGFSKIWAKNTKMEVSCGTLSYVAPEVLAQSYTSQCDLWSLGVIVFVLLVGYMPFGGSSERQQVIAIQSGKCGMKKDRWAKVSPQGLDFVKKLLVVNPEVRLTALQALEHPWCARNPSLPLLVQLCFWPCLVLSCRCCCCVFCSTACFWLKPLCPLPSESLALLRCFVFFECSTSRSKVSLETKSSEL</sequence>
<dbReference type="PANTHER" id="PTHR24347">
    <property type="entry name" value="SERINE/THREONINE-PROTEIN KINASE"/>
    <property type="match status" value="1"/>
</dbReference>
<evidence type="ECO:0000259" key="5">
    <source>
        <dbReference type="PROSITE" id="PS50011"/>
    </source>
</evidence>
<dbReference type="AlphaFoldDB" id="A0A813ICH6"/>
<dbReference type="Gene3D" id="3.30.200.20">
    <property type="entry name" value="Phosphorylase Kinase, domain 1"/>
    <property type="match status" value="1"/>
</dbReference>
<dbReference type="InterPro" id="IPR000719">
    <property type="entry name" value="Prot_kinase_dom"/>
</dbReference>
<dbReference type="FunFam" id="1.10.510.10:FF:000571">
    <property type="entry name" value="Maternal embryonic leucine zipper kinase"/>
    <property type="match status" value="1"/>
</dbReference>